<sequence>MEVSTAFHEMAEQFYQDILEDCLNENELINFVLSPFRDQSKRERLRAYLDYALSTEISDDELLQIWLSTPTNIVYDKKHLRALLAKIRGRL</sequence>
<protein>
    <recommendedName>
        <fullName evidence="3">CdiI immunity protein domain-containing protein</fullName>
    </recommendedName>
</protein>
<evidence type="ECO:0000313" key="2">
    <source>
        <dbReference type="Proteomes" id="UP001596292"/>
    </source>
</evidence>
<dbReference type="RefSeq" id="WP_378966517.1">
    <property type="nucleotide sequence ID" value="NZ_JBHSWN010000001.1"/>
</dbReference>
<accession>A0ABW2BER2</accession>
<evidence type="ECO:0008006" key="3">
    <source>
        <dbReference type="Google" id="ProtNLM"/>
    </source>
</evidence>
<name>A0ABW2BER2_9HYPH</name>
<comment type="caution">
    <text evidence="1">The sequence shown here is derived from an EMBL/GenBank/DDBJ whole genome shotgun (WGS) entry which is preliminary data.</text>
</comment>
<dbReference type="Proteomes" id="UP001596292">
    <property type="component" value="Unassembled WGS sequence"/>
</dbReference>
<dbReference type="EMBL" id="JBHSWN010000001">
    <property type="protein sequence ID" value="MFC6788461.1"/>
    <property type="molecule type" value="Genomic_DNA"/>
</dbReference>
<evidence type="ECO:0000313" key="1">
    <source>
        <dbReference type="EMBL" id="MFC6788461.1"/>
    </source>
</evidence>
<keyword evidence="2" id="KW-1185">Reference proteome</keyword>
<organism evidence="1 2">
    <name type="scientific">Methylobacterium komagatae</name>
    <dbReference type="NCBI Taxonomy" id="374425"/>
    <lineage>
        <taxon>Bacteria</taxon>
        <taxon>Pseudomonadati</taxon>
        <taxon>Pseudomonadota</taxon>
        <taxon>Alphaproteobacteria</taxon>
        <taxon>Hyphomicrobiales</taxon>
        <taxon>Methylobacteriaceae</taxon>
        <taxon>Methylobacterium</taxon>
    </lineage>
</organism>
<gene>
    <name evidence="1" type="ORF">ACFQE0_01755</name>
</gene>
<proteinExistence type="predicted"/>
<reference evidence="2" key="1">
    <citation type="journal article" date="2019" name="Int. J. Syst. Evol. Microbiol.">
        <title>The Global Catalogue of Microorganisms (GCM) 10K type strain sequencing project: providing services to taxonomists for standard genome sequencing and annotation.</title>
        <authorList>
            <consortium name="The Broad Institute Genomics Platform"/>
            <consortium name="The Broad Institute Genome Sequencing Center for Infectious Disease"/>
            <person name="Wu L."/>
            <person name="Ma J."/>
        </authorList>
    </citation>
    <scope>NUCLEOTIDE SEQUENCE [LARGE SCALE GENOMIC DNA]</scope>
    <source>
        <strain evidence="2">CCUG 48316</strain>
    </source>
</reference>